<protein>
    <submittedName>
        <fullName evidence="3">ABC transporter substrate-binding protein</fullName>
    </submittedName>
</protein>
<keyword evidence="1" id="KW-0732">Signal</keyword>
<dbReference type="Pfam" id="PF00496">
    <property type="entry name" value="SBP_bac_5"/>
    <property type="match status" value="1"/>
</dbReference>
<evidence type="ECO:0000313" key="4">
    <source>
        <dbReference type="Proteomes" id="UP001500621"/>
    </source>
</evidence>
<dbReference type="Proteomes" id="UP001500621">
    <property type="component" value="Unassembled WGS sequence"/>
</dbReference>
<dbReference type="EMBL" id="BAABIM010000003">
    <property type="protein sequence ID" value="GAA4690691.1"/>
    <property type="molecule type" value="Genomic_DNA"/>
</dbReference>
<dbReference type="PANTHER" id="PTHR30290:SF83">
    <property type="entry name" value="ABC TRANSPORTER SUBSTRATE-BINDING PROTEIN"/>
    <property type="match status" value="1"/>
</dbReference>
<evidence type="ECO:0000256" key="1">
    <source>
        <dbReference type="SAM" id="SignalP"/>
    </source>
</evidence>
<dbReference type="SUPFAM" id="SSF53850">
    <property type="entry name" value="Periplasmic binding protein-like II"/>
    <property type="match status" value="1"/>
</dbReference>
<reference evidence="4" key="1">
    <citation type="journal article" date="2019" name="Int. J. Syst. Evol. Microbiol.">
        <title>The Global Catalogue of Microorganisms (GCM) 10K type strain sequencing project: providing services to taxonomists for standard genome sequencing and annotation.</title>
        <authorList>
            <consortium name="The Broad Institute Genomics Platform"/>
            <consortium name="The Broad Institute Genome Sequencing Center for Infectious Disease"/>
            <person name="Wu L."/>
            <person name="Ma J."/>
        </authorList>
    </citation>
    <scope>NUCLEOTIDE SEQUENCE [LARGE SCALE GENOMIC DNA]</scope>
    <source>
        <strain evidence="4">JCM 18127</strain>
    </source>
</reference>
<dbReference type="Gene3D" id="3.90.76.10">
    <property type="entry name" value="Dipeptide-binding Protein, Domain 1"/>
    <property type="match status" value="1"/>
</dbReference>
<feature type="domain" description="Solute-binding protein family 5" evidence="2">
    <location>
        <begin position="87"/>
        <end position="478"/>
    </location>
</feature>
<dbReference type="PANTHER" id="PTHR30290">
    <property type="entry name" value="PERIPLASMIC BINDING COMPONENT OF ABC TRANSPORTER"/>
    <property type="match status" value="1"/>
</dbReference>
<accession>A0ABP8WM93</accession>
<dbReference type="InterPro" id="IPR039424">
    <property type="entry name" value="SBP_5"/>
</dbReference>
<sequence length="557" mass="59879">MRRVPRSMTVAAVSSLAVVLAACGGGDGDDGGSSNGGGSATGGEIIVNGCNPENPLIPSNTAETCGGNIIDVSTSKLVHYNVEDAAPEMDIAESIETEDNQNFTVTLKSDYMFSDGTPVTANSFVDAWNYAAYAPNGYQGGYFFEPVAGFADLQCDPEGTVTDENADPCEEVPPAAEEMSGLQVVDDQTFTIQTTEKVSNLPVRLGYAAFAPLPEVFFEDPEAFGQKPVTAGPYMVEEFTQNQQIVLVKNPEYSGEFPGNPDRITFRIYTDEAAAFADAQAGEIDVIDNIPTDNLIDDAWLDSLGGRGTEREVGVIQMIGINPEVDESLENPDVRKAISMAIDRDTITEQIFAGASEPATGWVSPVVDGYAADQCGEACVYDPEAAKALLDEAGGYDGELTLTYNGDADHGPWTEAACNSIREALEIECTPSPTVDFATFLTALDGREVTGMFRQGWQMDYPSIENFLVPLYSEGAASNYYDYANPEFQQLTRDAAAAEDLDEANSLYQQAEALLAEDMRIIPLWYSTGRVGWSERVDGVEINAFGVPDYANITVSE</sequence>
<evidence type="ECO:0000313" key="3">
    <source>
        <dbReference type="EMBL" id="GAA4690691.1"/>
    </source>
</evidence>
<dbReference type="InterPro" id="IPR000914">
    <property type="entry name" value="SBP_5_dom"/>
</dbReference>
<dbReference type="Gene3D" id="3.40.190.10">
    <property type="entry name" value="Periplasmic binding protein-like II"/>
    <property type="match status" value="1"/>
</dbReference>
<name>A0ABP8WM93_9ACTN</name>
<comment type="caution">
    <text evidence="3">The sequence shown here is derived from an EMBL/GenBank/DDBJ whole genome shotgun (WGS) entry which is preliminary data.</text>
</comment>
<gene>
    <name evidence="3" type="ORF">GCM10023226_30700</name>
</gene>
<dbReference type="PIRSF" id="PIRSF002741">
    <property type="entry name" value="MppA"/>
    <property type="match status" value="1"/>
</dbReference>
<dbReference type="Gene3D" id="3.10.105.10">
    <property type="entry name" value="Dipeptide-binding Protein, Domain 3"/>
    <property type="match status" value="1"/>
</dbReference>
<organism evidence="3 4">
    <name type="scientific">Nocardioides nanhaiensis</name>
    <dbReference type="NCBI Taxonomy" id="1476871"/>
    <lineage>
        <taxon>Bacteria</taxon>
        <taxon>Bacillati</taxon>
        <taxon>Actinomycetota</taxon>
        <taxon>Actinomycetes</taxon>
        <taxon>Propionibacteriales</taxon>
        <taxon>Nocardioidaceae</taxon>
        <taxon>Nocardioides</taxon>
    </lineage>
</organism>
<dbReference type="CDD" id="cd00995">
    <property type="entry name" value="PBP2_NikA_DppA_OppA_like"/>
    <property type="match status" value="1"/>
</dbReference>
<dbReference type="RefSeq" id="WP_345267407.1">
    <property type="nucleotide sequence ID" value="NZ_BAABIM010000003.1"/>
</dbReference>
<evidence type="ECO:0000259" key="2">
    <source>
        <dbReference type="Pfam" id="PF00496"/>
    </source>
</evidence>
<proteinExistence type="predicted"/>
<feature type="chain" id="PRO_5045274917" evidence="1">
    <location>
        <begin position="22"/>
        <end position="557"/>
    </location>
</feature>
<feature type="signal peptide" evidence="1">
    <location>
        <begin position="1"/>
        <end position="21"/>
    </location>
</feature>
<dbReference type="PROSITE" id="PS51257">
    <property type="entry name" value="PROKAR_LIPOPROTEIN"/>
    <property type="match status" value="1"/>
</dbReference>
<keyword evidence="4" id="KW-1185">Reference proteome</keyword>
<dbReference type="InterPro" id="IPR030678">
    <property type="entry name" value="Peptide/Ni-bd"/>
</dbReference>